<gene>
    <name evidence="1" type="ORF">LCGC14_0593070</name>
</gene>
<proteinExistence type="predicted"/>
<dbReference type="EMBL" id="LAZR01000932">
    <property type="protein sequence ID" value="KKN54329.1"/>
    <property type="molecule type" value="Genomic_DNA"/>
</dbReference>
<reference evidence="1" key="1">
    <citation type="journal article" date="2015" name="Nature">
        <title>Complex archaea that bridge the gap between prokaryotes and eukaryotes.</title>
        <authorList>
            <person name="Spang A."/>
            <person name="Saw J.H."/>
            <person name="Jorgensen S.L."/>
            <person name="Zaremba-Niedzwiedzka K."/>
            <person name="Martijn J."/>
            <person name="Lind A.E."/>
            <person name="van Eijk R."/>
            <person name="Schleper C."/>
            <person name="Guy L."/>
            <person name="Ettema T.J."/>
        </authorList>
    </citation>
    <scope>NUCLEOTIDE SEQUENCE</scope>
</reference>
<evidence type="ECO:0000313" key="1">
    <source>
        <dbReference type="EMBL" id="KKN54329.1"/>
    </source>
</evidence>
<organism evidence="1">
    <name type="scientific">marine sediment metagenome</name>
    <dbReference type="NCBI Taxonomy" id="412755"/>
    <lineage>
        <taxon>unclassified sequences</taxon>
        <taxon>metagenomes</taxon>
        <taxon>ecological metagenomes</taxon>
    </lineage>
</organism>
<sequence length="91" mass="10556">MEKKLDDMTRRELLEMYEARGGKLSDFDKSYVNRSDLLGALEELDDVMEQSASFDGPFEFVDEEEAESETEVEPARSDQWYIGRGLQVPRK</sequence>
<comment type="caution">
    <text evidence="1">The sequence shown here is derived from an EMBL/GenBank/DDBJ whole genome shotgun (WGS) entry which is preliminary data.</text>
</comment>
<dbReference type="AlphaFoldDB" id="A0A0F9RHQ0"/>
<protein>
    <submittedName>
        <fullName evidence="1">Uncharacterized protein</fullName>
    </submittedName>
</protein>
<accession>A0A0F9RHQ0</accession>
<name>A0A0F9RHQ0_9ZZZZ</name>